<gene>
    <name evidence="1" type="ORF">CP975_12935</name>
</gene>
<sequence>MTLPTLLELTPGQEAVITLPFDGRHLVTGPPGSGKTVTAAYRAWALATVGRPTALVTHANLLSQHTAHISARLSEGVRITTFHRWLRALWNDNFACDPPSDDTGEWSYDWAAMLDSCIDRPPSRVDDLVIDEGQELPPGFYRVCRLLADRITVFADEGLGIGEGQTSVEAIGRTLKAVDGPVQLSGNLRSTREIARLADFFQVRSPAGLERLSQRTGDKGVLLRCRHPDAFLAQLSQFVAAQPDQRIGVICRSTELQREIHRGLAERGHAASVESYVSSDVNRSVVDFSSHRVHIIHTASMKGMEFDTVFVPDLDAYPEDPTGASARRRFHILCTRARNALYLIHYDEREPEIVADVPHDLLERRRICTRFH</sequence>
<dbReference type="Proteomes" id="UP000326553">
    <property type="component" value="Chromosome"/>
</dbReference>
<dbReference type="EMBL" id="CP023695">
    <property type="protein sequence ID" value="QEV18282.1"/>
    <property type="molecule type" value="Genomic_DNA"/>
</dbReference>
<dbReference type="PANTHER" id="PTHR11070:SF2">
    <property type="entry name" value="ATP-DEPENDENT DNA HELICASE SRS2"/>
    <property type="match status" value="1"/>
</dbReference>
<evidence type="ECO:0000313" key="1">
    <source>
        <dbReference type="EMBL" id="QEV18282.1"/>
    </source>
</evidence>
<dbReference type="GO" id="GO:0000725">
    <property type="term" value="P:recombinational repair"/>
    <property type="evidence" value="ECO:0007669"/>
    <property type="project" value="TreeGrafter"/>
</dbReference>
<dbReference type="GO" id="GO:0005524">
    <property type="term" value="F:ATP binding"/>
    <property type="evidence" value="ECO:0007669"/>
    <property type="project" value="InterPro"/>
</dbReference>
<dbReference type="KEGG" id="salw:CP975_12935"/>
<dbReference type="InterPro" id="IPR000212">
    <property type="entry name" value="DNA_helicase_UvrD/REP"/>
</dbReference>
<dbReference type="OrthoDB" id="3196525at2"/>
<protein>
    <submittedName>
        <fullName evidence="1">Uncharacterized protein</fullName>
    </submittedName>
</protein>
<accession>A0A5J6HG87</accession>
<dbReference type="Gene3D" id="3.40.50.300">
    <property type="entry name" value="P-loop containing nucleotide triphosphate hydrolases"/>
    <property type="match status" value="2"/>
</dbReference>
<dbReference type="PANTHER" id="PTHR11070">
    <property type="entry name" value="UVRD / RECB / PCRA DNA HELICASE FAMILY MEMBER"/>
    <property type="match status" value="1"/>
</dbReference>
<dbReference type="RefSeq" id="WP_055534737.1">
    <property type="nucleotide sequence ID" value="NZ_CP023695.1"/>
</dbReference>
<evidence type="ECO:0000313" key="2">
    <source>
        <dbReference type="Proteomes" id="UP000326553"/>
    </source>
</evidence>
<reference evidence="1 2" key="1">
    <citation type="submission" date="2017-09" db="EMBL/GenBank/DDBJ databases">
        <authorList>
            <person name="Lee N."/>
            <person name="Cho B.-K."/>
        </authorList>
    </citation>
    <scope>NUCLEOTIDE SEQUENCE [LARGE SCALE GENOMIC DNA]</scope>
    <source>
        <strain evidence="1 2">ATCC 12461</strain>
    </source>
</reference>
<keyword evidence="2" id="KW-1185">Reference proteome</keyword>
<organism evidence="1 2">
    <name type="scientific">Streptomyces alboniger</name>
    <dbReference type="NCBI Taxonomy" id="132473"/>
    <lineage>
        <taxon>Bacteria</taxon>
        <taxon>Bacillati</taxon>
        <taxon>Actinomycetota</taxon>
        <taxon>Actinomycetes</taxon>
        <taxon>Kitasatosporales</taxon>
        <taxon>Streptomycetaceae</taxon>
        <taxon>Streptomyces</taxon>
        <taxon>Streptomyces aurantiacus group</taxon>
    </lineage>
</organism>
<dbReference type="InterPro" id="IPR027417">
    <property type="entry name" value="P-loop_NTPase"/>
</dbReference>
<dbReference type="GO" id="GO:0043138">
    <property type="term" value="F:3'-5' DNA helicase activity"/>
    <property type="evidence" value="ECO:0007669"/>
    <property type="project" value="TreeGrafter"/>
</dbReference>
<dbReference type="AlphaFoldDB" id="A0A5J6HG87"/>
<dbReference type="GO" id="GO:0003677">
    <property type="term" value="F:DNA binding"/>
    <property type="evidence" value="ECO:0007669"/>
    <property type="project" value="InterPro"/>
</dbReference>
<proteinExistence type="predicted"/>
<dbReference type="SUPFAM" id="SSF52540">
    <property type="entry name" value="P-loop containing nucleoside triphosphate hydrolases"/>
    <property type="match status" value="1"/>
</dbReference>
<name>A0A5J6HG87_STRAD</name>